<evidence type="ECO:0000313" key="7">
    <source>
        <dbReference type="Ensembl" id="ENSCAFP00845016003.1"/>
    </source>
</evidence>
<dbReference type="GO" id="GO:0019221">
    <property type="term" value="P:cytokine-mediated signaling pathway"/>
    <property type="evidence" value="ECO:0000318"/>
    <property type="project" value="GO_Central"/>
</dbReference>
<dbReference type="GO" id="GO:0005615">
    <property type="term" value="C:extracellular space"/>
    <property type="evidence" value="ECO:0000318"/>
    <property type="project" value="GO_Central"/>
</dbReference>
<dbReference type="Reactome" id="R-CFA-9008059">
    <property type="pathway name" value="Interleukin-37 signaling"/>
</dbReference>
<dbReference type="SMART" id="SM00125">
    <property type="entry name" value="IL1"/>
    <property type="match status" value="1"/>
</dbReference>
<dbReference type="GeneTree" id="ENSGT00950000182943"/>
<dbReference type="GO" id="GO:0071222">
    <property type="term" value="P:cellular response to lipopolysaccharide"/>
    <property type="evidence" value="ECO:0000318"/>
    <property type="project" value="GO_Central"/>
</dbReference>
<feature type="region of interest" description="Disordered" evidence="6">
    <location>
        <begin position="86"/>
        <end position="115"/>
    </location>
</feature>
<dbReference type="GO" id="GO:0006955">
    <property type="term" value="P:immune response"/>
    <property type="evidence" value="ECO:0000318"/>
    <property type="project" value="GO_Central"/>
</dbReference>
<evidence type="ECO:0000256" key="6">
    <source>
        <dbReference type="SAM" id="MobiDB-lite"/>
    </source>
</evidence>
<feature type="compositionally biased region" description="Basic and acidic residues" evidence="6">
    <location>
        <begin position="86"/>
        <end position="103"/>
    </location>
</feature>
<reference evidence="7" key="3">
    <citation type="submission" date="2025-09" db="UniProtKB">
        <authorList>
            <consortium name="Ensembl"/>
        </authorList>
    </citation>
    <scope>IDENTIFICATION</scope>
    <source>
        <strain evidence="7">Boxer</strain>
    </source>
</reference>
<comment type="similarity">
    <text evidence="2 5">Belongs to the IL-1 family.</text>
</comment>
<evidence type="ECO:0000313" key="8">
    <source>
        <dbReference type="Proteomes" id="UP000805418"/>
    </source>
</evidence>
<reference evidence="7" key="2">
    <citation type="submission" date="2025-08" db="UniProtKB">
        <authorList>
            <consortium name="Ensembl"/>
        </authorList>
    </citation>
    <scope>IDENTIFICATION</scope>
    <source>
        <strain evidence="7">Boxer</strain>
    </source>
</reference>
<evidence type="ECO:0000256" key="3">
    <source>
        <dbReference type="ARBA" id="ARBA00022525"/>
    </source>
</evidence>
<dbReference type="GO" id="GO:0006954">
    <property type="term" value="P:inflammatory response"/>
    <property type="evidence" value="ECO:0000318"/>
    <property type="project" value="GO_Central"/>
</dbReference>
<evidence type="ECO:0000256" key="4">
    <source>
        <dbReference type="ARBA" id="ARBA00034096"/>
    </source>
</evidence>
<gene>
    <name evidence="7" type="primary">IL36G</name>
</gene>
<dbReference type="PANTHER" id="PTHR10078">
    <property type="entry name" value="INTERLEUKIN-1 FAMILY MEMBER"/>
    <property type="match status" value="1"/>
</dbReference>
<dbReference type="PRINTS" id="PR00264">
    <property type="entry name" value="INTERLEUKIN1"/>
</dbReference>
<keyword evidence="8" id="KW-1185">Reference proteome</keyword>
<proteinExistence type="inferred from homology"/>
<dbReference type="Ensembl" id="ENSCAFT00845020421.1">
    <property type="protein sequence ID" value="ENSCAFP00845016003.1"/>
    <property type="gene ID" value="ENSCAFG00845011516.1"/>
</dbReference>
<protein>
    <recommendedName>
        <fullName evidence="5">Interleukin-1</fullName>
    </recommendedName>
</protein>
<keyword evidence="3 5" id="KW-0964">Secreted</keyword>
<dbReference type="GO" id="GO:0005654">
    <property type="term" value="C:nucleoplasm"/>
    <property type="evidence" value="ECO:0000318"/>
    <property type="project" value="GO_Central"/>
</dbReference>
<dbReference type="Gene3D" id="2.80.10.50">
    <property type="match status" value="1"/>
</dbReference>
<dbReference type="InterPro" id="IPR000975">
    <property type="entry name" value="IL-1_fam"/>
</dbReference>
<comment type="function">
    <text evidence="4">Anti-inflammatory antagonist of interleukin-1 family of proinflammatory cytokines such as interleukin-1beta/IL1B and interleukin-1alpha/IL1A. Protects from immune dysregulation and uncontrolled systemic inflammation triggered by IL1 for a range of innate stimulatory agents such as pathogens.</text>
</comment>
<dbReference type="FunCoup" id="A0A8I3NFJ0">
    <property type="interactions" value="3"/>
</dbReference>
<dbReference type="SUPFAM" id="SSF50353">
    <property type="entry name" value="Cytokine"/>
    <property type="match status" value="1"/>
</dbReference>
<accession>A0A8I3NFJ0</accession>
<comment type="subcellular location">
    <subcellularLocation>
        <location evidence="1 5">Secreted</location>
    </subcellularLocation>
</comment>
<dbReference type="FunFam" id="2.80.10.50:FF:000013">
    <property type="entry name" value="Interleukin-1"/>
    <property type="match status" value="1"/>
</dbReference>
<organism evidence="7 8">
    <name type="scientific">Canis lupus familiaris</name>
    <name type="common">Dog</name>
    <name type="synonym">Canis familiaris</name>
    <dbReference type="NCBI Taxonomy" id="9615"/>
    <lineage>
        <taxon>Eukaryota</taxon>
        <taxon>Metazoa</taxon>
        <taxon>Chordata</taxon>
        <taxon>Craniata</taxon>
        <taxon>Vertebrata</taxon>
        <taxon>Euteleostomi</taxon>
        <taxon>Mammalia</taxon>
        <taxon>Eutheria</taxon>
        <taxon>Laurasiatheria</taxon>
        <taxon>Carnivora</taxon>
        <taxon>Caniformia</taxon>
        <taxon>Canidae</taxon>
        <taxon>Canis</taxon>
    </lineage>
</organism>
<dbReference type="AlphaFoldDB" id="A0A8I3NFJ0"/>
<dbReference type="Proteomes" id="UP000805418">
    <property type="component" value="Chromosome 17"/>
</dbReference>
<dbReference type="GO" id="GO:0005125">
    <property type="term" value="F:cytokine activity"/>
    <property type="evidence" value="ECO:0000318"/>
    <property type="project" value="GO_Central"/>
</dbReference>
<evidence type="ECO:0000256" key="5">
    <source>
        <dbReference type="RuleBase" id="RU003753"/>
    </source>
</evidence>
<name>A0A8I3NFJ0_CANLF</name>
<sequence length="309" mass="34656">MLPSSPASSDAAILEVTYSRWYGYKWMRTRSGLSISEILKGEDKVSSRNQNLRILGSGPALHPRLLLSHFITLKMSFLEDSGVKMESEDWERDEPHGCSEDLARSPLEPGPSLTSISSAHSCPKVKVSYPEKFSIHDRDHKVLVLDCDTLRAVPFKTYIRPEMFFVLASSLSSASKEKGSPILLAVCKGELCLCCEKDRRQSQPSLQLKKKKLTNLAAQKESARQPFIFYRTKVGSQNRLESAAHPGWFICTSRNSGEPVGVTNVLGKRKHTEFSFHRAETSPSERINLTLGRSPTWISRCGSFRVRPL</sequence>
<dbReference type="Pfam" id="PF00340">
    <property type="entry name" value="IL1"/>
    <property type="match status" value="1"/>
</dbReference>
<dbReference type="PANTHER" id="PTHR10078:SF31">
    <property type="entry name" value="INTERLEUKIN-37"/>
    <property type="match status" value="1"/>
</dbReference>
<evidence type="ECO:0000256" key="2">
    <source>
        <dbReference type="ARBA" id="ARBA00010448"/>
    </source>
</evidence>
<dbReference type="GO" id="GO:0005149">
    <property type="term" value="F:interleukin-1 receptor binding"/>
    <property type="evidence" value="ECO:0007669"/>
    <property type="project" value="UniProtKB-UniRule"/>
</dbReference>
<dbReference type="OrthoDB" id="9449069at2759"/>
<reference evidence="7" key="1">
    <citation type="submission" date="2020-03" db="EMBL/GenBank/DDBJ databases">
        <title>Long-read based genome assembly of a Labrador retriever dog.</title>
        <authorList>
            <person name="Eory L."/>
            <person name="Zhang W."/>
            <person name="Schoenebeck J."/>
        </authorList>
    </citation>
    <scope>NUCLEOTIDE SEQUENCE [LARGE SCALE GENOMIC DNA]</scope>
    <source>
        <strain evidence="7">Labrador retriever</strain>
    </source>
</reference>
<dbReference type="InterPro" id="IPR008996">
    <property type="entry name" value="IL1/FGF"/>
</dbReference>
<evidence type="ECO:0000256" key="1">
    <source>
        <dbReference type="ARBA" id="ARBA00004613"/>
    </source>
</evidence>